<accession>A0AAE0JMH0</accession>
<proteinExistence type="predicted"/>
<comment type="caution">
    <text evidence="1">The sequence shown here is derived from an EMBL/GenBank/DDBJ whole genome shotgun (WGS) entry which is preliminary data.</text>
</comment>
<gene>
    <name evidence="1" type="ORF">B0H65DRAFT_437579</name>
</gene>
<dbReference type="Proteomes" id="UP001278500">
    <property type="component" value="Unassembled WGS sequence"/>
</dbReference>
<sequence length="112" mass="12240">MGWSGRWLTTPCLAVCVRPKACMSCSVKKRVKAGRCRICVYDMQRVPDISEKLSASNNTWTRQARHADRESSLKALTCGLPAADTTVGAGVVVVTQTKTQTTALPNLAWKPF</sequence>
<dbReference type="RefSeq" id="XP_062685570.1">
    <property type="nucleotide sequence ID" value="XM_062825319.1"/>
</dbReference>
<dbReference type="AlphaFoldDB" id="A0AAE0JMH0"/>
<evidence type="ECO:0000313" key="2">
    <source>
        <dbReference type="Proteomes" id="UP001278500"/>
    </source>
</evidence>
<dbReference type="GeneID" id="87862473"/>
<dbReference type="EMBL" id="JAUEPP010000001">
    <property type="protein sequence ID" value="KAK3354192.1"/>
    <property type="molecule type" value="Genomic_DNA"/>
</dbReference>
<organism evidence="1 2">
    <name type="scientific">Neurospora tetraspora</name>
    <dbReference type="NCBI Taxonomy" id="94610"/>
    <lineage>
        <taxon>Eukaryota</taxon>
        <taxon>Fungi</taxon>
        <taxon>Dikarya</taxon>
        <taxon>Ascomycota</taxon>
        <taxon>Pezizomycotina</taxon>
        <taxon>Sordariomycetes</taxon>
        <taxon>Sordariomycetidae</taxon>
        <taxon>Sordariales</taxon>
        <taxon>Sordariaceae</taxon>
        <taxon>Neurospora</taxon>
    </lineage>
</organism>
<reference evidence="1" key="2">
    <citation type="submission" date="2023-06" db="EMBL/GenBank/DDBJ databases">
        <authorList>
            <consortium name="Lawrence Berkeley National Laboratory"/>
            <person name="Haridas S."/>
            <person name="Hensen N."/>
            <person name="Bonometti L."/>
            <person name="Westerberg I."/>
            <person name="Brannstrom I.O."/>
            <person name="Guillou S."/>
            <person name="Cros-Aarteil S."/>
            <person name="Calhoun S."/>
            <person name="Kuo A."/>
            <person name="Mondo S."/>
            <person name="Pangilinan J."/>
            <person name="Riley R."/>
            <person name="Labutti K."/>
            <person name="Andreopoulos B."/>
            <person name="Lipzen A."/>
            <person name="Chen C."/>
            <person name="Yanf M."/>
            <person name="Daum C."/>
            <person name="Ng V."/>
            <person name="Clum A."/>
            <person name="Steindorff A."/>
            <person name="Ohm R."/>
            <person name="Martin F."/>
            <person name="Silar P."/>
            <person name="Natvig D."/>
            <person name="Lalanne C."/>
            <person name="Gautier V."/>
            <person name="Ament-Velasquez S.L."/>
            <person name="Kruys A."/>
            <person name="Hutchinson M.I."/>
            <person name="Powell A.J."/>
            <person name="Barry K."/>
            <person name="Miller A.N."/>
            <person name="Grigoriev I.V."/>
            <person name="Debuchy R."/>
            <person name="Gladieux P."/>
            <person name="Thoren M.H."/>
            <person name="Johannesson H."/>
        </authorList>
    </citation>
    <scope>NUCLEOTIDE SEQUENCE</scope>
    <source>
        <strain evidence="1">CBS 560.94</strain>
    </source>
</reference>
<name>A0AAE0JMH0_9PEZI</name>
<keyword evidence="2" id="KW-1185">Reference proteome</keyword>
<reference evidence="1" key="1">
    <citation type="journal article" date="2023" name="Mol. Phylogenet. Evol.">
        <title>Genome-scale phylogeny and comparative genomics of the fungal order Sordariales.</title>
        <authorList>
            <person name="Hensen N."/>
            <person name="Bonometti L."/>
            <person name="Westerberg I."/>
            <person name="Brannstrom I.O."/>
            <person name="Guillou S."/>
            <person name="Cros-Aarteil S."/>
            <person name="Calhoun S."/>
            <person name="Haridas S."/>
            <person name="Kuo A."/>
            <person name="Mondo S."/>
            <person name="Pangilinan J."/>
            <person name="Riley R."/>
            <person name="LaButti K."/>
            <person name="Andreopoulos B."/>
            <person name="Lipzen A."/>
            <person name="Chen C."/>
            <person name="Yan M."/>
            <person name="Daum C."/>
            <person name="Ng V."/>
            <person name="Clum A."/>
            <person name="Steindorff A."/>
            <person name="Ohm R.A."/>
            <person name="Martin F."/>
            <person name="Silar P."/>
            <person name="Natvig D.O."/>
            <person name="Lalanne C."/>
            <person name="Gautier V."/>
            <person name="Ament-Velasquez S.L."/>
            <person name="Kruys A."/>
            <person name="Hutchinson M.I."/>
            <person name="Powell A.J."/>
            <person name="Barry K."/>
            <person name="Miller A.N."/>
            <person name="Grigoriev I.V."/>
            <person name="Debuchy R."/>
            <person name="Gladieux P."/>
            <person name="Hiltunen Thoren M."/>
            <person name="Johannesson H."/>
        </authorList>
    </citation>
    <scope>NUCLEOTIDE SEQUENCE</scope>
    <source>
        <strain evidence="1">CBS 560.94</strain>
    </source>
</reference>
<evidence type="ECO:0000313" key="1">
    <source>
        <dbReference type="EMBL" id="KAK3354192.1"/>
    </source>
</evidence>
<protein>
    <submittedName>
        <fullName evidence="1">Uncharacterized protein</fullName>
    </submittedName>
</protein>